<feature type="chain" id="PRO_5045701159" evidence="1">
    <location>
        <begin position="22"/>
        <end position="256"/>
    </location>
</feature>
<feature type="signal peptide" evidence="1">
    <location>
        <begin position="1"/>
        <end position="21"/>
    </location>
</feature>
<dbReference type="Proteomes" id="UP001164743">
    <property type="component" value="Chromosome 10A"/>
</dbReference>
<dbReference type="RefSeq" id="XP_053024294.1">
    <property type="nucleotide sequence ID" value="XM_053160306.1"/>
</dbReference>
<keyword evidence="3" id="KW-1185">Reference proteome</keyword>
<accession>A0ABY7CTX2</accession>
<name>A0ABY7CTX2_9BASI</name>
<dbReference type="EMBL" id="CP110430">
    <property type="protein sequence ID" value="WAQ88739.1"/>
    <property type="molecule type" value="Genomic_DNA"/>
</dbReference>
<gene>
    <name evidence="2" type="ORF">PtA15_10A158</name>
</gene>
<proteinExistence type="predicted"/>
<evidence type="ECO:0000256" key="1">
    <source>
        <dbReference type="SAM" id="SignalP"/>
    </source>
</evidence>
<evidence type="ECO:0000313" key="3">
    <source>
        <dbReference type="Proteomes" id="UP001164743"/>
    </source>
</evidence>
<protein>
    <submittedName>
        <fullName evidence="2">Uncharacterized protein</fullName>
    </submittedName>
</protein>
<keyword evidence="1" id="KW-0732">Signal</keyword>
<organism evidence="2 3">
    <name type="scientific">Puccinia triticina</name>
    <dbReference type="NCBI Taxonomy" id="208348"/>
    <lineage>
        <taxon>Eukaryota</taxon>
        <taxon>Fungi</taxon>
        <taxon>Dikarya</taxon>
        <taxon>Basidiomycota</taxon>
        <taxon>Pucciniomycotina</taxon>
        <taxon>Pucciniomycetes</taxon>
        <taxon>Pucciniales</taxon>
        <taxon>Pucciniaceae</taxon>
        <taxon>Puccinia</taxon>
    </lineage>
</organism>
<evidence type="ECO:0000313" key="2">
    <source>
        <dbReference type="EMBL" id="WAQ88739.1"/>
    </source>
</evidence>
<reference evidence="2" key="1">
    <citation type="submission" date="2022-10" db="EMBL/GenBank/DDBJ databases">
        <title>Puccinia triticina Genome sequencing and assembly.</title>
        <authorList>
            <person name="Li C."/>
        </authorList>
    </citation>
    <scope>NUCLEOTIDE SEQUENCE</scope>
    <source>
        <strain evidence="2">Pt15</strain>
    </source>
</reference>
<dbReference type="GeneID" id="77801201"/>
<sequence length="256" mass="29212">MNSKYLLRCTLLLAHLLLCRAAYPKLVELADYASDTDAPLMDTRAERSCTADMQEEGSSSRRWLPGLRAKRKSKPSWTRNPEANHINEAELKELNFFVDRMYSSRPSCKSFLRGEAGDKNDPKPPAAIEQYGERIILAQELIKQFNKDVENQETETSRELRGLINVATAEPASVYAQAKILIYAKALTHITYSEKIKDQKQKELMNANIKAISRKWSTRFGCRPLDDTCRGLINSLPYVFDFSGSLSKEFPHIKYL</sequence>